<dbReference type="EMBL" id="BAABKN010000009">
    <property type="protein sequence ID" value="GAA4730424.1"/>
    <property type="molecule type" value="Genomic_DNA"/>
</dbReference>
<dbReference type="Proteomes" id="UP001499882">
    <property type="component" value="Unassembled WGS sequence"/>
</dbReference>
<organism evidence="8 9">
    <name type="scientific">Nocardioides endophyticus</name>
    <dbReference type="NCBI Taxonomy" id="1353775"/>
    <lineage>
        <taxon>Bacteria</taxon>
        <taxon>Bacillati</taxon>
        <taxon>Actinomycetota</taxon>
        <taxon>Actinomycetes</taxon>
        <taxon>Propionibacteriales</taxon>
        <taxon>Nocardioidaceae</taxon>
        <taxon>Nocardioides</taxon>
    </lineage>
</organism>
<dbReference type="PANTHER" id="PTHR43229">
    <property type="entry name" value="NODULATION PROTEIN J"/>
    <property type="match status" value="1"/>
</dbReference>
<keyword evidence="5" id="KW-0046">Antibiotic resistance</keyword>
<feature type="transmembrane region" description="Helical" evidence="6">
    <location>
        <begin position="76"/>
        <end position="101"/>
    </location>
</feature>
<feature type="transmembrane region" description="Helical" evidence="6">
    <location>
        <begin position="189"/>
        <end position="208"/>
    </location>
</feature>
<feature type="transmembrane region" description="Helical" evidence="6">
    <location>
        <begin position="248"/>
        <end position="270"/>
    </location>
</feature>
<dbReference type="InterPro" id="IPR013525">
    <property type="entry name" value="ABC2_TM"/>
</dbReference>
<evidence type="ECO:0000256" key="2">
    <source>
        <dbReference type="ARBA" id="ARBA00022692"/>
    </source>
</evidence>
<keyword evidence="2 6" id="KW-0812">Transmembrane</keyword>
<dbReference type="PIRSF" id="PIRSF006648">
    <property type="entry name" value="DrrB"/>
    <property type="match status" value="1"/>
</dbReference>
<dbReference type="PROSITE" id="PS51012">
    <property type="entry name" value="ABC_TM2"/>
    <property type="match status" value="1"/>
</dbReference>
<evidence type="ECO:0000259" key="7">
    <source>
        <dbReference type="PROSITE" id="PS51012"/>
    </source>
</evidence>
<dbReference type="PANTHER" id="PTHR43229:SF3">
    <property type="entry name" value="ABC-TYPE MULTIDRUG TRANSPORT SYSTEM, PERMEASE COMPONENT"/>
    <property type="match status" value="1"/>
</dbReference>
<evidence type="ECO:0000256" key="6">
    <source>
        <dbReference type="RuleBase" id="RU361157"/>
    </source>
</evidence>
<feature type="transmembrane region" description="Helical" evidence="6">
    <location>
        <begin position="158"/>
        <end position="182"/>
    </location>
</feature>
<name>A0ABP8YKJ7_9ACTN</name>
<dbReference type="InterPro" id="IPR047817">
    <property type="entry name" value="ABC2_TM_bact-type"/>
</dbReference>
<dbReference type="InterPro" id="IPR000412">
    <property type="entry name" value="ABC_2_transport"/>
</dbReference>
<evidence type="ECO:0000313" key="8">
    <source>
        <dbReference type="EMBL" id="GAA4730424.1"/>
    </source>
</evidence>
<feature type="transmembrane region" description="Helical" evidence="6">
    <location>
        <begin position="135"/>
        <end position="152"/>
    </location>
</feature>
<dbReference type="Pfam" id="PF01061">
    <property type="entry name" value="ABC2_membrane"/>
    <property type="match status" value="1"/>
</dbReference>
<keyword evidence="6" id="KW-1003">Cell membrane</keyword>
<keyword evidence="3 6" id="KW-1133">Transmembrane helix</keyword>
<sequence length="280" mass="30296">MITPREHSLRSVPAGTPMSTPLTTLHQGWIVTQRDLRHWQREPWTPVFGILFSLMLLLVFGYLFGGAIEVPGGGDYLAYLLPGMFALTMLFGVETTMAAITQDAKRGITDRFRSMPISSVAIPLGRSVADLTNSAVQLAVLVVGGLVVGWRIEDGLANAALAIALLLWLRFAVLWIGIYLGLVLRGEGSLAAVQVIVWPLGFLSNLFVAPETMPTWLGTLAQWNPVSATAAAARELFGNPTGITDGVLAHHAVLVAFAWPLVLTLVFLPLSARAYRNLSR</sequence>
<reference evidence="9" key="1">
    <citation type="journal article" date="2019" name="Int. J. Syst. Evol. Microbiol.">
        <title>The Global Catalogue of Microorganisms (GCM) 10K type strain sequencing project: providing services to taxonomists for standard genome sequencing and annotation.</title>
        <authorList>
            <consortium name="The Broad Institute Genomics Platform"/>
            <consortium name="The Broad Institute Genome Sequencing Center for Infectious Disease"/>
            <person name="Wu L."/>
            <person name="Ma J."/>
        </authorList>
    </citation>
    <scope>NUCLEOTIDE SEQUENCE [LARGE SCALE GENOMIC DNA]</scope>
    <source>
        <strain evidence="9">JCM 18532</strain>
    </source>
</reference>
<evidence type="ECO:0000256" key="4">
    <source>
        <dbReference type="ARBA" id="ARBA00023136"/>
    </source>
</evidence>
<feature type="transmembrane region" description="Helical" evidence="6">
    <location>
        <begin position="44"/>
        <end position="64"/>
    </location>
</feature>
<evidence type="ECO:0000256" key="1">
    <source>
        <dbReference type="ARBA" id="ARBA00004141"/>
    </source>
</evidence>
<protein>
    <recommendedName>
        <fullName evidence="6">Transport permease protein</fullName>
    </recommendedName>
</protein>
<evidence type="ECO:0000256" key="3">
    <source>
        <dbReference type="ARBA" id="ARBA00022989"/>
    </source>
</evidence>
<feature type="domain" description="ABC transmembrane type-2" evidence="7">
    <location>
        <begin position="44"/>
        <end position="278"/>
    </location>
</feature>
<comment type="caution">
    <text evidence="8">The sequence shown here is derived from an EMBL/GenBank/DDBJ whole genome shotgun (WGS) entry which is preliminary data.</text>
</comment>
<proteinExistence type="inferred from homology"/>
<keyword evidence="9" id="KW-1185">Reference proteome</keyword>
<evidence type="ECO:0000313" key="9">
    <source>
        <dbReference type="Proteomes" id="UP001499882"/>
    </source>
</evidence>
<keyword evidence="6" id="KW-0813">Transport</keyword>
<gene>
    <name evidence="8" type="ORF">GCM10023350_12090</name>
</gene>
<evidence type="ECO:0000256" key="5">
    <source>
        <dbReference type="ARBA" id="ARBA00023251"/>
    </source>
</evidence>
<accession>A0ABP8YKJ7</accession>
<keyword evidence="4 6" id="KW-0472">Membrane</keyword>
<comment type="similarity">
    <text evidence="6">Belongs to the ABC-2 integral membrane protein family.</text>
</comment>
<comment type="subcellular location">
    <subcellularLocation>
        <location evidence="6">Cell membrane</location>
        <topology evidence="6">Multi-pass membrane protein</topology>
    </subcellularLocation>
    <subcellularLocation>
        <location evidence="1">Membrane</location>
        <topology evidence="1">Multi-pass membrane protein</topology>
    </subcellularLocation>
</comment>
<dbReference type="InterPro" id="IPR051784">
    <property type="entry name" value="Nod_factor_ABC_transporter"/>
</dbReference>